<proteinExistence type="predicted"/>
<sequence>MVLPDVGDGGHGLDQLFMQLAGTPVQPDHEASPTTTKMMVWRSLDEFRCGRALRRDSGGFTFGNRGMNGAW</sequence>
<reference evidence="1" key="1">
    <citation type="submission" date="2024-02" db="EMBL/GenBank/DDBJ databases">
        <authorList>
            <consortium name="ELIXIR-Norway"/>
            <consortium name="Elixir Norway"/>
        </authorList>
    </citation>
    <scope>NUCLEOTIDE SEQUENCE</scope>
</reference>
<accession>A0ABP0XHU6</accession>
<evidence type="ECO:0000313" key="1">
    <source>
        <dbReference type="EMBL" id="CAK9278708.1"/>
    </source>
</evidence>
<evidence type="ECO:0000313" key="2">
    <source>
        <dbReference type="Proteomes" id="UP001497444"/>
    </source>
</evidence>
<organism evidence="1 2">
    <name type="scientific">Sphagnum jensenii</name>
    <dbReference type="NCBI Taxonomy" id="128206"/>
    <lineage>
        <taxon>Eukaryota</taxon>
        <taxon>Viridiplantae</taxon>
        <taxon>Streptophyta</taxon>
        <taxon>Embryophyta</taxon>
        <taxon>Bryophyta</taxon>
        <taxon>Sphagnophytina</taxon>
        <taxon>Sphagnopsida</taxon>
        <taxon>Sphagnales</taxon>
        <taxon>Sphagnaceae</taxon>
        <taxon>Sphagnum</taxon>
    </lineage>
</organism>
<dbReference type="Proteomes" id="UP001497444">
    <property type="component" value="Chromosome 9"/>
</dbReference>
<protein>
    <submittedName>
        <fullName evidence="1">Uncharacterized protein</fullName>
    </submittedName>
</protein>
<gene>
    <name evidence="1" type="ORF">CSSPJE1EN1_LOCUS24186</name>
</gene>
<name>A0ABP0XHU6_9BRYO</name>
<dbReference type="EMBL" id="OZ020104">
    <property type="protein sequence ID" value="CAK9278708.1"/>
    <property type="molecule type" value="Genomic_DNA"/>
</dbReference>
<keyword evidence="2" id="KW-1185">Reference proteome</keyword>